<accession>A0A3Q9HRI7</accession>
<sequence length="250" mass="29100">MKRIICAFILIMIITMVNLPIAAEWYEGEVIGVDLEEKTLVLKLVSGEEKVFKLGKDAELYYNNLKADLGMYIPVTANDFVSGYLEINEDGLVQTANFFYQVREGTIMELGDKQVILRETESGICDSYVVRKNVDIFLNNFPAKLENITPGMKVLLVLDYKFQVKKMAVFHYDYTGFIEELDLEKEIMVVNIGTRLNPKLKKFRIDRRIIRIYKNWEKLTELLKNKTLVIVKFLVDKEKNIISYMNFCSF</sequence>
<dbReference type="EMBL" id="CP016379">
    <property type="protein sequence ID" value="AZR74038.1"/>
    <property type="molecule type" value="Genomic_DNA"/>
</dbReference>
<evidence type="ECO:0000313" key="1">
    <source>
        <dbReference type="EMBL" id="AZR74038.1"/>
    </source>
</evidence>
<organism evidence="1 2">
    <name type="scientific">Anoxybacter fermentans</name>
    <dbReference type="NCBI Taxonomy" id="1323375"/>
    <lineage>
        <taxon>Bacteria</taxon>
        <taxon>Bacillati</taxon>
        <taxon>Bacillota</taxon>
        <taxon>Clostridia</taxon>
        <taxon>Halanaerobiales</taxon>
        <taxon>Anoxybacter</taxon>
    </lineage>
</organism>
<dbReference type="Proteomes" id="UP000267250">
    <property type="component" value="Chromosome"/>
</dbReference>
<name>A0A3Q9HRI7_9FIRM</name>
<evidence type="ECO:0000313" key="2">
    <source>
        <dbReference type="Proteomes" id="UP000267250"/>
    </source>
</evidence>
<dbReference type="RefSeq" id="WP_127017385.1">
    <property type="nucleotide sequence ID" value="NZ_CP016379.1"/>
</dbReference>
<proteinExistence type="predicted"/>
<dbReference type="KEGG" id="aft:BBF96_11920"/>
<keyword evidence="2" id="KW-1185">Reference proteome</keyword>
<reference evidence="1 2" key="1">
    <citation type="submission" date="2016-07" db="EMBL/GenBank/DDBJ databases">
        <title>Genome and transcriptome analysis of iron-reducing fermentative bacteria Anoxybacter fermentans.</title>
        <authorList>
            <person name="Zeng X."/>
            <person name="Shao Z."/>
        </authorList>
    </citation>
    <scope>NUCLEOTIDE SEQUENCE [LARGE SCALE GENOMIC DNA]</scope>
    <source>
        <strain evidence="1 2">DY22613</strain>
    </source>
</reference>
<dbReference type="AlphaFoldDB" id="A0A3Q9HRI7"/>
<protein>
    <submittedName>
        <fullName evidence="1">Uncharacterized protein</fullName>
    </submittedName>
</protein>
<gene>
    <name evidence="1" type="ORF">BBF96_11920</name>
</gene>